<reference evidence="3" key="1">
    <citation type="journal article" date="2019" name="Int. J. Syst. Evol. Microbiol.">
        <title>The Global Catalogue of Microorganisms (GCM) 10K type strain sequencing project: providing services to taxonomists for standard genome sequencing and annotation.</title>
        <authorList>
            <consortium name="The Broad Institute Genomics Platform"/>
            <consortium name="The Broad Institute Genome Sequencing Center for Infectious Disease"/>
            <person name="Wu L."/>
            <person name="Ma J."/>
        </authorList>
    </citation>
    <scope>NUCLEOTIDE SEQUENCE [LARGE SCALE GENOMIC DNA]</scope>
    <source>
        <strain evidence="3">KCTC 33842</strain>
    </source>
</reference>
<gene>
    <name evidence="2" type="ORF">ACFSR9_08700</name>
</gene>
<dbReference type="Proteomes" id="UP001597475">
    <property type="component" value="Unassembled WGS sequence"/>
</dbReference>
<feature type="compositionally biased region" description="Basic and acidic residues" evidence="1">
    <location>
        <begin position="71"/>
        <end position="87"/>
    </location>
</feature>
<accession>A0ABW5P518</accession>
<comment type="caution">
    <text evidence="2">The sequence shown here is derived from an EMBL/GenBank/DDBJ whole genome shotgun (WGS) entry which is preliminary data.</text>
</comment>
<organism evidence="2 3">
    <name type="scientific">Deinococcus taklimakanensis</name>
    <dbReference type="NCBI Taxonomy" id="536443"/>
    <lineage>
        <taxon>Bacteria</taxon>
        <taxon>Thermotogati</taxon>
        <taxon>Deinococcota</taxon>
        <taxon>Deinococci</taxon>
        <taxon>Deinococcales</taxon>
        <taxon>Deinococcaceae</taxon>
        <taxon>Deinococcus</taxon>
    </lineage>
</organism>
<feature type="region of interest" description="Disordered" evidence="1">
    <location>
        <begin position="67"/>
        <end position="87"/>
    </location>
</feature>
<proteinExistence type="predicted"/>
<evidence type="ECO:0000313" key="2">
    <source>
        <dbReference type="EMBL" id="MFD2609514.1"/>
    </source>
</evidence>
<feature type="region of interest" description="Disordered" evidence="1">
    <location>
        <begin position="1"/>
        <end position="31"/>
    </location>
</feature>
<dbReference type="RefSeq" id="WP_386844948.1">
    <property type="nucleotide sequence ID" value="NZ_JBHUMK010000037.1"/>
</dbReference>
<name>A0ABW5P518_9DEIO</name>
<keyword evidence="3" id="KW-1185">Reference proteome</keyword>
<dbReference type="EMBL" id="JBHUMK010000037">
    <property type="protein sequence ID" value="MFD2609514.1"/>
    <property type="molecule type" value="Genomic_DNA"/>
</dbReference>
<sequence>MTNRYGSEPLGKSVEEIEQESGNVVNSPVEGEVRRAHEDVALTGVVPAAANVNETGVPGVVINPGALVEHVGPDDGAARPTRDSSET</sequence>
<evidence type="ECO:0000256" key="1">
    <source>
        <dbReference type="SAM" id="MobiDB-lite"/>
    </source>
</evidence>
<protein>
    <submittedName>
        <fullName evidence="2">Uncharacterized protein</fullName>
    </submittedName>
</protein>
<evidence type="ECO:0000313" key="3">
    <source>
        <dbReference type="Proteomes" id="UP001597475"/>
    </source>
</evidence>